<sequence>MPWFIIVLVSFLSLPTFAKKQTFSQAEITLMHAIYQQHQPNFDNEDTRNRLNENLFLLSQVKQHQPHLLQRQADVGFSTEFHVRRYVMTLLQNAVPSAVLPTPPAPDWSRYSTQQLNQDLPNYPNNNHYTHAQLQQLITVDLSFLVGAQLTLADLMLEQSMQNRYKLHQGDYALFQKLITQHRDYHYKVKYLAKRLKQANISLANLNKIATAELIRSPMLSYFGVQSQMHGERSEYVDTLKSQITNKHIANFYLKHKADFKHKSNVIASAVLFESQNKAKNFNTDVKKLGFKNALLQHNKQNLFADTQGKLARHNATQWVHQVVFNLKKAQLTNPIRSPKGKWLIAQTHQVNFDYYPKESETVRYQATLALIENMAQQRYQQKKQAWLKATKSSI</sequence>
<dbReference type="InterPro" id="IPR000297">
    <property type="entry name" value="PPIase_PpiC"/>
</dbReference>
<gene>
    <name evidence="2" type="ORF">PAUR_a0353</name>
</gene>
<proteinExistence type="predicted"/>
<evidence type="ECO:0000313" key="2">
    <source>
        <dbReference type="EMBL" id="MBE0367055.1"/>
    </source>
</evidence>
<dbReference type="RefSeq" id="WP_192506520.1">
    <property type="nucleotide sequence ID" value="NZ_AQGV01000011.1"/>
</dbReference>
<dbReference type="Proteomes" id="UP000615755">
    <property type="component" value="Unassembled WGS sequence"/>
</dbReference>
<dbReference type="EMBL" id="AQGV01000011">
    <property type="protein sequence ID" value="MBE0367055.1"/>
    <property type="molecule type" value="Genomic_DNA"/>
</dbReference>
<accession>A0ABR9E9W9</accession>
<name>A0ABR9E9W9_9GAMM</name>
<organism evidence="2 3">
    <name type="scientific">Pseudoalteromonas aurantia 208</name>
    <dbReference type="NCBI Taxonomy" id="1314867"/>
    <lineage>
        <taxon>Bacteria</taxon>
        <taxon>Pseudomonadati</taxon>
        <taxon>Pseudomonadota</taxon>
        <taxon>Gammaproteobacteria</taxon>
        <taxon>Alteromonadales</taxon>
        <taxon>Pseudoalteromonadaceae</taxon>
        <taxon>Pseudoalteromonas</taxon>
    </lineage>
</organism>
<evidence type="ECO:0000259" key="1">
    <source>
        <dbReference type="Pfam" id="PF13145"/>
    </source>
</evidence>
<protein>
    <recommendedName>
        <fullName evidence="1">PpiC domain-containing protein</fullName>
    </recommendedName>
</protein>
<keyword evidence="3" id="KW-1185">Reference proteome</keyword>
<comment type="caution">
    <text evidence="2">The sequence shown here is derived from an EMBL/GenBank/DDBJ whole genome shotgun (WGS) entry which is preliminary data.</text>
</comment>
<dbReference type="Pfam" id="PF13145">
    <property type="entry name" value="Rotamase_2"/>
    <property type="match status" value="1"/>
</dbReference>
<feature type="domain" description="PpiC" evidence="1">
    <location>
        <begin position="244"/>
        <end position="351"/>
    </location>
</feature>
<reference evidence="2 3" key="1">
    <citation type="submission" date="2015-03" db="EMBL/GenBank/DDBJ databases">
        <title>Genome sequence of Pseudoalteromonas aurantia.</title>
        <authorList>
            <person name="Xie B.-B."/>
            <person name="Rong J.-C."/>
            <person name="Qin Q.-L."/>
            <person name="Zhang Y.-Z."/>
        </authorList>
    </citation>
    <scope>NUCLEOTIDE SEQUENCE [LARGE SCALE GENOMIC DNA]</scope>
    <source>
        <strain evidence="2 3">208</strain>
    </source>
</reference>
<evidence type="ECO:0000313" key="3">
    <source>
        <dbReference type="Proteomes" id="UP000615755"/>
    </source>
</evidence>